<reference evidence="2 3" key="1">
    <citation type="journal article" date="2019" name="Proc. Natl. Acad. Sci. U.S.A.">
        <title>Regulatory changes in pterin and carotenoid genes underlie balanced color polymorphisms in the wall lizard.</title>
        <authorList>
            <person name="Andrade P."/>
            <person name="Pinho C."/>
            <person name="Perez I de Lanuza G."/>
            <person name="Afonso S."/>
            <person name="Brejcha J."/>
            <person name="Rubin C.J."/>
            <person name="Wallerman O."/>
            <person name="Pereira P."/>
            <person name="Sabatino S.J."/>
            <person name="Bellati A."/>
            <person name="Pellitteri-Rosa D."/>
            <person name="Bosakova Z."/>
            <person name="Bunikis I."/>
            <person name="Carretero M.A."/>
            <person name="Feiner N."/>
            <person name="Marsik P."/>
            <person name="Pauperio F."/>
            <person name="Salvi D."/>
            <person name="Soler L."/>
            <person name="While G.M."/>
            <person name="Uller T."/>
            <person name="Font E."/>
            <person name="Andersson L."/>
            <person name="Carneiro M."/>
        </authorList>
    </citation>
    <scope>NUCLEOTIDE SEQUENCE</scope>
</reference>
<dbReference type="InterPro" id="IPR000477">
    <property type="entry name" value="RT_dom"/>
</dbReference>
<dbReference type="CDD" id="cd01650">
    <property type="entry name" value="RT_nLTR_like"/>
    <property type="match status" value="1"/>
</dbReference>
<dbReference type="PANTHER" id="PTHR47027">
    <property type="entry name" value="REVERSE TRANSCRIPTASE DOMAIN-CONTAINING PROTEIN"/>
    <property type="match status" value="1"/>
</dbReference>
<reference evidence="2" key="2">
    <citation type="submission" date="2025-08" db="UniProtKB">
        <authorList>
            <consortium name="Ensembl"/>
        </authorList>
    </citation>
    <scope>IDENTIFICATION</scope>
</reference>
<dbReference type="Ensembl" id="ENSPMRT00000023310.1">
    <property type="protein sequence ID" value="ENSPMRP00000021949.1"/>
    <property type="gene ID" value="ENSPMRG00000014273.1"/>
</dbReference>
<proteinExistence type="predicted"/>
<dbReference type="AlphaFoldDB" id="A0A670JEC4"/>
<dbReference type="OMA" id="NTINIPW"/>
<dbReference type="SUPFAM" id="SSF56672">
    <property type="entry name" value="DNA/RNA polymerases"/>
    <property type="match status" value="1"/>
</dbReference>
<keyword evidence="3" id="KW-1185">Reference proteome</keyword>
<name>A0A670JEC4_PODMU</name>
<dbReference type="InterPro" id="IPR043502">
    <property type="entry name" value="DNA/RNA_pol_sf"/>
</dbReference>
<sequence length="694" mass="78639">MKNSSSAPSCVIPAQVWENHFRNIFMENPNLPSSLQDDDRAGLSLLPNWRPVTVEEVHTLIGNLKSGKAPGKDFIPAELITSNQHWWAPLLAALFTVVNNSGKVPHSWKHAIVVPIFKRGHSNVPSNYRPISLLSIIGKLYAHFLSSKLTTFLNEHNILSEAQAAFRENHSTTDHCLMLSFLAEKYTRPLQGKLFVAFMDLKSAFDSIPRSQLWSKLSLILQDKRLLFLIKALYNGTKLQVRCGRQGQLSNSIEMTRGVRQGCILAPTLFCLFLNDLEENLMGPDGHIPKIGMRRTPLLLYADDAAIISRSRPGLNYLLRKFSDYCSGNGLSINYEKSKILVFERRFSQSKWVLDGHNLEQVKYFSYLGLTFHHTGSWKHHLQTSLQKAEITKLAIHRFFFTKGGKYVPAALRVFNAKPVSQLLYAANVWHNGDLPKLDGFQAKFIRSLLQVPNCVPNSVLLLEAGECPISARAWWAALKHWLRTSVFNLGKGLYQHLTNEEYVSKWQKTMAKKATSIGLSPPQLYYLGYEGAQKLLKQRLWDNAHSDLRSRSHVVCSPLAAGVQYGYVFELTSYIKNLTVPNYRRLFTKARLNVFPSAVLDGRLRGVPYQDRLCSCAQDIDSINHILLHCAKYEQARAELILPLLVPFPGKSEAHYVRFLLEDRTKARTLAVAKFLSVVARTNEPYSPNKVLD</sequence>
<evidence type="ECO:0000313" key="2">
    <source>
        <dbReference type="Ensembl" id="ENSPMRP00000021949.1"/>
    </source>
</evidence>
<accession>A0A670JEC4</accession>
<dbReference type="Proteomes" id="UP000472272">
    <property type="component" value="Chromosome 12"/>
</dbReference>
<evidence type="ECO:0000259" key="1">
    <source>
        <dbReference type="PROSITE" id="PS50878"/>
    </source>
</evidence>
<reference evidence="2" key="3">
    <citation type="submission" date="2025-09" db="UniProtKB">
        <authorList>
            <consortium name="Ensembl"/>
        </authorList>
    </citation>
    <scope>IDENTIFICATION</scope>
</reference>
<dbReference type="PROSITE" id="PS50878">
    <property type="entry name" value="RT_POL"/>
    <property type="match status" value="1"/>
</dbReference>
<organism evidence="2 3">
    <name type="scientific">Podarcis muralis</name>
    <name type="common">Wall lizard</name>
    <name type="synonym">Lacerta muralis</name>
    <dbReference type="NCBI Taxonomy" id="64176"/>
    <lineage>
        <taxon>Eukaryota</taxon>
        <taxon>Metazoa</taxon>
        <taxon>Chordata</taxon>
        <taxon>Craniata</taxon>
        <taxon>Vertebrata</taxon>
        <taxon>Euteleostomi</taxon>
        <taxon>Lepidosauria</taxon>
        <taxon>Squamata</taxon>
        <taxon>Bifurcata</taxon>
        <taxon>Unidentata</taxon>
        <taxon>Episquamata</taxon>
        <taxon>Laterata</taxon>
        <taxon>Lacertibaenia</taxon>
        <taxon>Lacertidae</taxon>
        <taxon>Podarcis</taxon>
    </lineage>
</organism>
<protein>
    <recommendedName>
        <fullName evidence="1">Reverse transcriptase domain-containing protein</fullName>
    </recommendedName>
</protein>
<dbReference type="PANTHER" id="PTHR47027:SF30">
    <property type="entry name" value="THAP-TYPE DOMAIN-CONTAINING PROTEIN"/>
    <property type="match status" value="1"/>
</dbReference>
<evidence type="ECO:0000313" key="3">
    <source>
        <dbReference type="Proteomes" id="UP000472272"/>
    </source>
</evidence>
<dbReference type="Pfam" id="PF00078">
    <property type="entry name" value="RVT_1"/>
    <property type="match status" value="1"/>
</dbReference>
<feature type="domain" description="Reverse transcriptase" evidence="1">
    <location>
        <begin position="97"/>
        <end position="372"/>
    </location>
</feature>
<dbReference type="GeneTree" id="ENSGT01060000248530"/>